<dbReference type="InterPro" id="IPR016163">
    <property type="entry name" value="Ald_DH_C"/>
</dbReference>
<dbReference type="Gene3D" id="3.40.605.10">
    <property type="entry name" value="Aldehyde Dehydrogenase, Chain A, domain 1"/>
    <property type="match status" value="1"/>
</dbReference>
<keyword evidence="4" id="KW-1185">Reference proteome</keyword>
<dbReference type="InterPro" id="IPR016162">
    <property type="entry name" value="Ald_DH_N"/>
</dbReference>
<dbReference type="SUPFAM" id="SSF53720">
    <property type="entry name" value="ALDH-like"/>
    <property type="match status" value="1"/>
</dbReference>
<gene>
    <name evidence="3" type="ORF">CLV71_104695</name>
</gene>
<sequence>MSAACEANHPYSGGMTSRFPAYIGGRDVEPADGRYVHTISVRAVLEDTFGALALKRDLDLGTREPEAAGGALAGACALADPAMGRAAVEAAARARPGWARVPVADRVELGVRIGEGLSRHRDRITELLVAEGLPHDIAGPMLEEYRHTDFSRETLGWCADQLEFVHETGRARSVVRRVPDGVVCVNPPQNAALANALFGITALLSGNTVVVRAPRGVPLATMYTLREVVVPLLDELGAPPGTLNVVCGPPMTADWLADPNVDDIVFVGGSAKGLAFEQEAVAAGKKPILELAGNDCLVVWHDADLDGAVASIAENFRLSGQICNVPNQVIAHPDIADELIDRLACLAADTRPGFPDEPGVVLTPVLGAGQFFADITDAVDRGATVVHGARRLEVDGKPSDTGLFVEPTVLRIDGLARAATVNAVRDETFSPLLPVVVPTRGADMLDEVLAFVAGNRYGLRNSFWTGTQRVVDRVVEEVTGCGVLNVNDSHSAFRPYLPTHGGTGLTGGAFGEANFLMLRTTRIQGVHAVSPGGVS</sequence>
<dbReference type="Gene3D" id="3.40.309.10">
    <property type="entry name" value="Aldehyde Dehydrogenase, Chain A, domain 2"/>
    <property type="match status" value="1"/>
</dbReference>
<dbReference type="PANTHER" id="PTHR43353">
    <property type="entry name" value="SUCCINATE-SEMIALDEHYDE DEHYDROGENASE, MITOCHONDRIAL"/>
    <property type="match status" value="1"/>
</dbReference>
<comment type="caution">
    <text evidence="3">The sequence shown here is derived from an EMBL/GenBank/DDBJ whole genome shotgun (WGS) entry which is preliminary data.</text>
</comment>
<evidence type="ECO:0000313" key="3">
    <source>
        <dbReference type="EMBL" id="TDV54224.1"/>
    </source>
</evidence>
<dbReference type="GO" id="GO:0016620">
    <property type="term" value="F:oxidoreductase activity, acting on the aldehyde or oxo group of donors, NAD or NADP as acceptor"/>
    <property type="evidence" value="ECO:0007669"/>
    <property type="project" value="InterPro"/>
</dbReference>
<dbReference type="Pfam" id="PF00171">
    <property type="entry name" value="Aldedh"/>
    <property type="match status" value="1"/>
</dbReference>
<organism evidence="3 4">
    <name type="scientific">Actinophytocola oryzae</name>
    <dbReference type="NCBI Taxonomy" id="502181"/>
    <lineage>
        <taxon>Bacteria</taxon>
        <taxon>Bacillati</taxon>
        <taxon>Actinomycetota</taxon>
        <taxon>Actinomycetes</taxon>
        <taxon>Pseudonocardiales</taxon>
        <taxon>Pseudonocardiaceae</taxon>
    </lineage>
</organism>
<protein>
    <submittedName>
        <fullName evidence="3">Acyl-CoA reductase-like NAD-dependent aldehyde dehydrogenase</fullName>
    </submittedName>
</protein>
<accession>A0A4R7VWA5</accession>
<reference evidence="3 4" key="1">
    <citation type="submission" date="2019-03" db="EMBL/GenBank/DDBJ databases">
        <title>Genomic Encyclopedia of Archaeal and Bacterial Type Strains, Phase II (KMG-II): from individual species to whole genera.</title>
        <authorList>
            <person name="Goeker M."/>
        </authorList>
    </citation>
    <scope>NUCLEOTIDE SEQUENCE [LARGE SCALE GENOMIC DNA]</scope>
    <source>
        <strain evidence="3 4">DSM 45499</strain>
    </source>
</reference>
<dbReference type="AlphaFoldDB" id="A0A4R7VWA5"/>
<name>A0A4R7VWA5_9PSEU</name>
<proteinExistence type="predicted"/>
<feature type="domain" description="Aldehyde dehydrogenase" evidence="2">
    <location>
        <begin position="73"/>
        <end position="507"/>
    </location>
</feature>
<keyword evidence="1" id="KW-0560">Oxidoreductase</keyword>
<dbReference type="EMBL" id="SOCP01000004">
    <property type="protein sequence ID" value="TDV54224.1"/>
    <property type="molecule type" value="Genomic_DNA"/>
</dbReference>
<dbReference type="InterPro" id="IPR016161">
    <property type="entry name" value="Ald_DH/histidinol_DH"/>
</dbReference>
<dbReference type="InterPro" id="IPR015590">
    <property type="entry name" value="Aldehyde_DH_dom"/>
</dbReference>
<evidence type="ECO:0000259" key="2">
    <source>
        <dbReference type="Pfam" id="PF00171"/>
    </source>
</evidence>
<dbReference type="PANTHER" id="PTHR43353:SF5">
    <property type="entry name" value="SUCCINATE-SEMIALDEHYDE DEHYDROGENASE, MITOCHONDRIAL"/>
    <property type="match status" value="1"/>
</dbReference>
<evidence type="ECO:0000256" key="1">
    <source>
        <dbReference type="ARBA" id="ARBA00023002"/>
    </source>
</evidence>
<dbReference type="InterPro" id="IPR050740">
    <property type="entry name" value="Aldehyde_DH_Superfamily"/>
</dbReference>
<dbReference type="Proteomes" id="UP000294927">
    <property type="component" value="Unassembled WGS sequence"/>
</dbReference>
<evidence type="ECO:0000313" key="4">
    <source>
        <dbReference type="Proteomes" id="UP000294927"/>
    </source>
</evidence>